<evidence type="ECO:0000256" key="6">
    <source>
        <dbReference type="ARBA" id="ARBA00022989"/>
    </source>
</evidence>
<feature type="transmembrane region" description="Helical" evidence="8">
    <location>
        <begin position="379"/>
        <end position="398"/>
    </location>
</feature>
<name>D6LHY4_9FUSO</name>
<sequence length="508" mass="57375">MEIFMGKIIIIAIIFNIISKFLAFFRELSLAYFFGASLLTDAYLVAISIPTTIFGIIGSGILNGYIPMYNHIRENSNTYNAKRFTNNFINVMLLFSFIVFLFGFSFSDFLVKLFSFGFDKATLELASFYTKISIFSIFPIILVSIFSGFLQVNNKFLTVAFISIPTNFIYIIGSYIAYKTNIFTMLVLFTCLAMFFQLIFLYPFVLKNKFKFSFKVNLYDKNLHKLLMLGIPIIIGTSLEQINSLIDRTVASGLGSGSITILNYATKLNGAMLSLSVIAILSILYPKFSRLVSENNIKELKEQIKYIINMIFIFSIPTMFGIIALNREVSIFIFGRGNLDRNSVLATAKCLSAYSLCFVALCLRDLATKIFYSFKDSKTPVINSGIGIGLNIILNIILSKYLGIIGIALATSVSTVFISILLFYNLRRYDIYLEKSNLIILSKVLVASSFMILVIYLSKKYLSSYGNFSILIYMINAGISYILAVLLLGVNEVKDLFKLFLKVFKLKR</sequence>
<evidence type="ECO:0000256" key="1">
    <source>
        <dbReference type="ARBA" id="ARBA00004651"/>
    </source>
</evidence>
<keyword evidence="5 8" id="KW-0573">Peptidoglycan synthesis</keyword>
<accession>D6LHY4</accession>
<comment type="subcellular location">
    <subcellularLocation>
        <location evidence="1 8">Cell membrane</location>
        <topology evidence="1 8">Multi-pass membrane protein</topology>
    </subcellularLocation>
</comment>
<evidence type="ECO:0000256" key="8">
    <source>
        <dbReference type="HAMAP-Rule" id="MF_02078"/>
    </source>
</evidence>
<evidence type="ECO:0000256" key="7">
    <source>
        <dbReference type="ARBA" id="ARBA00023136"/>
    </source>
</evidence>
<evidence type="ECO:0000256" key="2">
    <source>
        <dbReference type="ARBA" id="ARBA00022475"/>
    </source>
</evidence>
<feature type="transmembrane region" description="Helical" evidence="8">
    <location>
        <begin position="226"/>
        <end position="246"/>
    </location>
</feature>
<dbReference type="EMBL" id="GG770383">
    <property type="protein sequence ID" value="EFG28010.2"/>
    <property type="molecule type" value="Genomic_DNA"/>
</dbReference>
<evidence type="ECO:0000256" key="5">
    <source>
        <dbReference type="ARBA" id="ARBA00022984"/>
    </source>
</evidence>
<keyword evidence="2 8" id="KW-1003">Cell membrane</keyword>
<evidence type="ECO:0000256" key="9">
    <source>
        <dbReference type="PIRNR" id="PIRNR002869"/>
    </source>
</evidence>
<dbReference type="Pfam" id="PF03023">
    <property type="entry name" value="MurJ"/>
    <property type="match status" value="1"/>
</dbReference>
<feature type="transmembrane region" description="Helical" evidence="8">
    <location>
        <begin position="182"/>
        <end position="205"/>
    </location>
</feature>
<dbReference type="InterPro" id="IPR051050">
    <property type="entry name" value="Lipid_II_flippase_MurJ/MviN"/>
</dbReference>
<dbReference type="InterPro" id="IPR004268">
    <property type="entry name" value="MurJ"/>
</dbReference>
<keyword evidence="8 9" id="KW-0961">Cell wall biogenesis/degradation</keyword>
<evidence type="ECO:0000256" key="4">
    <source>
        <dbReference type="ARBA" id="ARBA00022960"/>
    </source>
</evidence>
<dbReference type="GO" id="GO:0005886">
    <property type="term" value="C:plasma membrane"/>
    <property type="evidence" value="ECO:0007669"/>
    <property type="project" value="UniProtKB-SubCell"/>
</dbReference>
<dbReference type="PIRSF" id="PIRSF002869">
    <property type="entry name" value="MviN"/>
    <property type="match status" value="1"/>
</dbReference>
<dbReference type="UniPathway" id="UPA00219"/>
<dbReference type="PRINTS" id="PR01806">
    <property type="entry name" value="VIRFACTRMVIN"/>
</dbReference>
<keyword evidence="6 8" id="KW-1133">Transmembrane helix</keyword>
<dbReference type="GO" id="GO:0009252">
    <property type="term" value="P:peptidoglycan biosynthetic process"/>
    <property type="evidence" value="ECO:0007669"/>
    <property type="project" value="UniProtKB-UniRule"/>
</dbReference>
<feature type="transmembrane region" description="Helical" evidence="8">
    <location>
        <begin position="87"/>
        <end position="106"/>
    </location>
</feature>
<dbReference type="GO" id="GO:0034204">
    <property type="term" value="P:lipid translocation"/>
    <property type="evidence" value="ECO:0007669"/>
    <property type="project" value="TreeGrafter"/>
</dbReference>
<dbReference type="PANTHER" id="PTHR47019:SF1">
    <property type="entry name" value="LIPID II FLIPPASE MURJ"/>
    <property type="match status" value="1"/>
</dbReference>
<comment type="pathway">
    <text evidence="8">Cell wall biogenesis; peptidoglycan biosynthesis.</text>
</comment>
<feature type="transmembrane region" description="Helical" evidence="8">
    <location>
        <begin position="438"/>
        <end position="458"/>
    </location>
</feature>
<feature type="transmembrane region" description="Helical" evidence="8">
    <location>
        <begin position="306"/>
        <end position="325"/>
    </location>
</feature>
<keyword evidence="4 8" id="KW-0133">Cell shape</keyword>
<feature type="transmembrane region" description="Helical" evidence="8">
    <location>
        <begin position="470"/>
        <end position="490"/>
    </location>
</feature>
<reference evidence="10 11" key="1">
    <citation type="submission" date="2010-03" db="EMBL/GenBank/DDBJ databases">
        <title>The Genome Sequence of Fusobacterium sp. 1_1_41FAA.</title>
        <authorList>
            <consortium name="The Broad Institute Genome Sequencing Platform"/>
            <person name="Ward D."/>
            <person name="Earl A."/>
            <person name="Feldgarden M."/>
            <person name="Gevers D."/>
            <person name="Young S.K."/>
            <person name="Zeng Q."/>
            <person name="Koehrsen M."/>
            <person name="Alvarado L."/>
            <person name="Berlin A."/>
            <person name="Borenstein D."/>
            <person name="Chapman S."/>
            <person name="Chen Z."/>
            <person name="Engels R."/>
            <person name="Freedman E."/>
            <person name="Gellesch M."/>
            <person name="Goldberg J."/>
            <person name="Griggs A."/>
            <person name="Gujja S."/>
            <person name="Heilman E."/>
            <person name="Heiman D."/>
            <person name="Hepburn T."/>
            <person name="Howarth C."/>
            <person name="Jen D."/>
            <person name="Larson L."/>
            <person name="Mehta T."/>
            <person name="Park D."/>
            <person name="Pearson M."/>
            <person name="Richards J."/>
            <person name="Roberts A."/>
            <person name="Saif S."/>
            <person name="Shea T."/>
            <person name="Shenoy N."/>
            <person name="Sisk P."/>
            <person name="Stolte C."/>
            <person name="Sykes S."/>
            <person name="Walk T."/>
            <person name="White J."/>
            <person name="Yandava C."/>
            <person name="Strauss J.C."/>
            <person name="Ambrose C.E."/>
            <person name="Allen-Vercoe E."/>
            <person name="Haas B."/>
            <person name="Henn M.R."/>
            <person name="Nusbaum C."/>
            <person name="Birren B."/>
        </authorList>
    </citation>
    <scope>NUCLEOTIDE SEQUENCE [LARGE SCALE GENOMIC DNA]</scope>
    <source>
        <strain evidence="10 11">1_1_41FAA</strain>
    </source>
</reference>
<feature type="transmembrane region" description="Helical" evidence="8">
    <location>
        <begin position="404"/>
        <end position="426"/>
    </location>
</feature>
<keyword evidence="3 8" id="KW-0812">Transmembrane</keyword>
<feature type="transmembrane region" description="Helical" evidence="8">
    <location>
        <begin position="126"/>
        <end position="149"/>
    </location>
</feature>
<keyword evidence="7 8" id="KW-0472">Membrane</keyword>
<feature type="transmembrane region" description="Helical" evidence="8">
    <location>
        <begin position="45"/>
        <end position="66"/>
    </location>
</feature>
<protein>
    <recommendedName>
        <fullName evidence="8">Probable lipid II flippase MurJ</fullName>
    </recommendedName>
</protein>
<dbReference type="Proteomes" id="UP000003964">
    <property type="component" value="Unassembled WGS sequence"/>
</dbReference>
<evidence type="ECO:0000313" key="10">
    <source>
        <dbReference type="EMBL" id="EFG28010.2"/>
    </source>
</evidence>
<comment type="similarity">
    <text evidence="8 9">Belongs to the MurJ/MviN family.</text>
</comment>
<feature type="transmembrane region" description="Helical" evidence="8">
    <location>
        <begin position="266"/>
        <end position="285"/>
    </location>
</feature>
<feature type="transmembrane region" description="Helical" evidence="8">
    <location>
        <begin position="345"/>
        <end position="367"/>
    </location>
</feature>
<dbReference type="NCBIfam" id="TIGR01695">
    <property type="entry name" value="murJ_mviN"/>
    <property type="match status" value="1"/>
</dbReference>
<comment type="function">
    <text evidence="8 9">Involved in peptidoglycan biosynthesis. Transports lipid-linked peptidoglycan precursors from the inner to the outer leaflet of the cytoplasmic membrane.</text>
</comment>
<dbReference type="CDD" id="cd13123">
    <property type="entry name" value="MATE_MurJ_like"/>
    <property type="match status" value="1"/>
</dbReference>
<feature type="transmembrane region" description="Helical" evidence="8">
    <location>
        <begin position="7"/>
        <end position="25"/>
    </location>
</feature>
<dbReference type="GO" id="GO:0008360">
    <property type="term" value="P:regulation of cell shape"/>
    <property type="evidence" value="ECO:0007669"/>
    <property type="project" value="UniProtKB-UniRule"/>
</dbReference>
<dbReference type="GO" id="GO:0015648">
    <property type="term" value="F:lipid-linked peptidoglycan transporter activity"/>
    <property type="evidence" value="ECO:0007669"/>
    <property type="project" value="UniProtKB-UniRule"/>
</dbReference>
<dbReference type="PANTHER" id="PTHR47019">
    <property type="entry name" value="LIPID II FLIPPASE MURJ"/>
    <property type="match status" value="1"/>
</dbReference>
<feature type="transmembrane region" description="Helical" evidence="8">
    <location>
        <begin position="156"/>
        <end position="176"/>
    </location>
</feature>
<evidence type="ECO:0000313" key="11">
    <source>
        <dbReference type="Proteomes" id="UP000003964"/>
    </source>
</evidence>
<dbReference type="AlphaFoldDB" id="D6LHY4"/>
<organism evidence="10 11">
    <name type="scientific">Fusobacterium periodonticum 1_1_41FAA</name>
    <dbReference type="NCBI Taxonomy" id="469621"/>
    <lineage>
        <taxon>Bacteria</taxon>
        <taxon>Fusobacteriati</taxon>
        <taxon>Fusobacteriota</taxon>
        <taxon>Fusobacteriia</taxon>
        <taxon>Fusobacteriales</taxon>
        <taxon>Fusobacteriaceae</taxon>
        <taxon>Fusobacterium</taxon>
    </lineage>
</organism>
<gene>
    <name evidence="8" type="primary">murJ</name>
    <name evidence="10" type="ORF">HMPREF0400_01347</name>
</gene>
<dbReference type="HAMAP" id="MF_02078">
    <property type="entry name" value="MurJ_MviN"/>
    <property type="match status" value="1"/>
</dbReference>
<evidence type="ECO:0000256" key="3">
    <source>
        <dbReference type="ARBA" id="ARBA00022692"/>
    </source>
</evidence>
<proteinExistence type="inferred from homology"/>
<keyword evidence="8 9" id="KW-0813">Transport</keyword>
<dbReference type="GO" id="GO:0071555">
    <property type="term" value="P:cell wall organization"/>
    <property type="evidence" value="ECO:0007669"/>
    <property type="project" value="UniProtKB-UniRule"/>
</dbReference>